<keyword evidence="3" id="KW-1185">Reference proteome</keyword>
<dbReference type="GO" id="GO:0051301">
    <property type="term" value="P:cell division"/>
    <property type="evidence" value="ECO:0007669"/>
    <property type="project" value="UniProtKB-KW"/>
</dbReference>
<dbReference type="Pfam" id="PF14450">
    <property type="entry name" value="FtsA"/>
    <property type="match status" value="1"/>
</dbReference>
<dbReference type="EMBL" id="FNPG01000026">
    <property type="protein sequence ID" value="SDY64789.1"/>
    <property type="molecule type" value="Genomic_DNA"/>
</dbReference>
<organism evidence="2 3">
    <name type="scientific">Lachnobacterium bovis DSM 14045</name>
    <dbReference type="NCBI Taxonomy" id="1122142"/>
    <lineage>
        <taxon>Bacteria</taxon>
        <taxon>Bacillati</taxon>
        <taxon>Bacillota</taxon>
        <taxon>Clostridia</taxon>
        <taxon>Lachnospirales</taxon>
        <taxon>Lachnospiraceae</taxon>
        <taxon>Lachnobacterium</taxon>
    </lineage>
</organism>
<reference evidence="2 3" key="1">
    <citation type="submission" date="2016-10" db="EMBL/GenBank/DDBJ databases">
        <authorList>
            <person name="de Groot N.N."/>
        </authorList>
    </citation>
    <scope>NUCLEOTIDE SEQUENCE [LARGE SCALE GENOMIC DNA]</scope>
    <source>
        <strain evidence="2 3">DSM 14045</strain>
    </source>
</reference>
<dbReference type="InterPro" id="IPR043129">
    <property type="entry name" value="ATPase_NBD"/>
</dbReference>
<dbReference type="InterPro" id="IPR050696">
    <property type="entry name" value="FtsA/MreB"/>
</dbReference>
<gene>
    <name evidence="2" type="ORF">SAMN02910414_02044</name>
</gene>
<name>A0A1H3LKW9_9FIRM</name>
<dbReference type="SUPFAM" id="SSF53067">
    <property type="entry name" value="Actin-like ATPase domain"/>
    <property type="match status" value="2"/>
</dbReference>
<proteinExistence type="predicted"/>
<dbReference type="PANTHER" id="PTHR32432:SF3">
    <property type="entry name" value="ETHANOLAMINE UTILIZATION PROTEIN EUTJ"/>
    <property type="match status" value="1"/>
</dbReference>
<dbReference type="PANTHER" id="PTHR32432">
    <property type="entry name" value="CELL DIVISION PROTEIN FTSA-RELATED"/>
    <property type="match status" value="1"/>
</dbReference>
<evidence type="ECO:0000313" key="2">
    <source>
        <dbReference type="EMBL" id="SDY64789.1"/>
    </source>
</evidence>
<evidence type="ECO:0000313" key="3">
    <source>
        <dbReference type="Proteomes" id="UP000183918"/>
    </source>
</evidence>
<dbReference type="Proteomes" id="UP000183918">
    <property type="component" value="Unassembled WGS sequence"/>
</dbReference>
<dbReference type="InterPro" id="IPR003494">
    <property type="entry name" value="SHS2_FtsA"/>
</dbReference>
<dbReference type="SMART" id="SM00842">
    <property type="entry name" value="FtsA"/>
    <property type="match status" value="1"/>
</dbReference>
<keyword evidence="2" id="KW-0132">Cell division</keyword>
<dbReference type="STRING" id="1122142.SAMN02910414_02044"/>
<keyword evidence="2" id="KW-0131">Cell cycle</keyword>
<protein>
    <submittedName>
        <fullName evidence="2">Cell division protein FtsA</fullName>
    </submittedName>
</protein>
<evidence type="ECO:0000259" key="1">
    <source>
        <dbReference type="SMART" id="SM00842"/>
    </source>
</evidence>
<accession>A0A1H3LKW9</accession>
<dbReference type="Gene3D" id="3.30.1490.300">
    <property type="match status" value="1"/>
</dbReference>
<dbReference type="CDD" id="cd24004">
    <property type="entry name" value="ASKHA_NBD_PilM-like"/>
    <property type="match status" value="1"/>
</dbReference>
<feature type="domain" description="SHS2" evidence="1">
    <location>
        <begin position="13"/>
        <end position="210"/>
    </location>
</feature>
<sequence length="806" mass="90616">MMNGLEGTKENLVLGIDIGTRNVVGTVGYRTDEGKFVVVAQTVREHVTRAMLDGQIHDIGRVAQVVSLVKEELEVQINQPLTEVCIAAAGRVLKTVTCRAEYIYPEESVVTGEDIHTLDLIGVEKAQDLLSEKNDTNYKFYCVGYSVVKSYLNDDLFTSLEGHKANKIAEDIIVTFLPEDVVDGLYSAVGQAGLSVANLTLEPIAAINVAIPENYRMLNIALVDVGAGTSDICITKEGSITAYGMIPHAGDELTEEIVQQYLVDFQMAEHIKLSSTVDEEVTYEDIMSIKHTVSAEEVWELTDKVVDRITSEVAEKIIELNGGQTVSATFVVGGGGKVHGFTKKLAEYLDLPEERVALRGEEVLKEVTFLQDDIKKDPLLVTPIGICLNYYDQKNNFIMIRFNGERMKLYDNNRLTIVDAALQAGVSNEKLFPRSGKALNFTVNGNKRIVRGGVGEPAVITLNGKPANINTPLEPNCNVEIIPSTKGEEAKYTINDLEEYTTAFMTFIVNGRLINCPKFLEVNGVLEPSSYEIQDGDIIENRGFYTVEQVAEFMDVEVDLDEDIYVNNRIASMDSLVYENFSIEWTVKEYHVENASYYASEEQIKERKYQESLRGASIGLGNYHMMSEEKNATLEGQTEAIQDENINSKEQQNISKSENNDEELYFDVEYKDCDNFDETFDEEYEKTDEYNSIFRKENPREEGVDLEISYDLKKNLDEDKDSSYNVNHGENDEAEEEKEIIVTVNNNPVTLTDKNSYVFVDIFDKINFDLNNSKGRGIVTTLNGRDARFTEEIHTGDKIEVYWKEM</sequence>
<dbReference type="Gene3D" id="3.30.420.40">
    <property type="match status" value="3"/>
</dbReference>
<dbReference type="AlphaFoldDB" id="A0A1H3LKW9"/>